<gene>
    <name evidence="1" type="ORF">HERI1096_LOCUS34260</name>
</gene>
<name>A0A7S3BT00_9EUKA</name>
<proteinExistence type="predicted"/>
<protein>
    <submittedName>
        <fullName evidence="1">Uncharacterized protein</fullName>
    </submittedName>
</protein>
<dbReference type="AlphaFoldDB" id="A0A7S3BT00"/>
<organism evidence="1">
    <name type="scientific">Haptolina ericina</name>
    <dbReference type="NCBI Taxonomy" id="156174"/>
    <lineage>
        <taxon>Eukaryota</taxon>
        <taxon>Haptista</taxon>
        <taxon>Haptophyta</taxon>
        <taxon>Prymnesiophyceae</taxon>
        <taxon>Prymnesiales</taxon>
        <taxon>Prymnesiaceae</taxon>
        <taxon>Haptolina</taxon>
    </lineage>
</organism>
<reference evidence="1" key="1">
    <citation type="submission" date="2021-01" db="EMBL/GenBank/DDBJ databases">
        <authorList>
            <person name="Corre E."/>
            <person name="Pelletier E."/>
            <person name="Niang G."/>
            <person name="Scheremetjew M."/>
            <person name="Finn R."/>
            <person name="Kale V."/>
            <person name="Holt S."/>
            <person name="Cochrane G."/>
            <person name="Meng A."/>
            <person name="Brown T."/>
            <person name="Cohen L."/>
        </authorList>
    </citation>
    <scope>NUCLEOTIDE SEQUENCE</scope>
    <source>
        <strain evidence="1">CCMP281</strain>
    </source>
</reference>
<accession>A0A7S3BT00</accession>
<sequence>MQLESLSADVQVRDKLEHLILSIENHEDHQFLDTEWCVPGLMLSHRRFEHLCSQLGALASSARRAGHQLNVETVSELTARCEVPLHTIPSPPILQLAPRVCRANRRQRGLGCSRSM</sequence>
<dbReference type="EMBL" id="HBHX01061998">
    <property type="protein sequence ID" value="CAE0142311.1"/>
    <property type="molecule type" value="Transcribed_RNA"/>
</dbReference>
<evidence type="ECO:0000313" key="1">
    <source>
        <dbReference type="EMBL" id="CAE0142311.1"/>
    </source>
</evidence>